<dbReference type="InterPro" id="IPR017871">
    <property type="entry name" value="ABC_transporter-like_CS"/>
</dbReference>
<dbReference type="InterPro" id="IPR003439">
    <property type="entry name" value="ABC_transporter-like_ATP-bd"/>
</dbReference>
<name>A0ABW0YZC9_9ACTN</name>
<evidence type="ECO:0000256" key="1">
    <source>
        <dbReference type="ARBA" id="ARBA00022448"/>
    </source>
</evidence>
<dbReference type="RefSeq" id="WP_390315951.1">
    <property type="nucleotide sequence ID" value="NZ_JBHSPB010000006.1"/>
</dbReference>
<evidence type="ECO:0000259" key="4">
    <source>
        <dbReference type="PROSITE" id="PS50893"/>
    </source>
</evidence>
<dbReference type="SUPFAM" id="SSF52540">
    <property type="entry name" value="P-loop containing nucleoside triphosphate hydrolases"/>
    <property type="match status" value="1"/>
</dbReference>
<dbReference type="Pfam" id="PF00005">
    <property type="entry name" value="ABC_tran"/>
    <property type="match status" value="1"/>
</dbReference>
<dbReference type="InterPro" id="IPR015854">
    <property type="entry name" value="ABC_transpr_LolD-like"/>
</dbReference>
<dbReference type="CDD" id="cd03255">
    <property type="entry name" value="ABC_MJ0796_LolCDE_FtsE"/>
    <property type="match status" value="1"/>
</dbReference>
<evidence type="ECO:0000313" key="5">
    <source>
        <dbReference type="EMBL" id="MFC5720766.1"/>
    </source>
</evidence>
<dbReference type="GO" id="GO:0005524">
    <property type="term" value="F:ATP binding"/>
    <property type="evidence" value="ECO:0007669"/>
    <property type="project" value="UniProtKB-KW"/>
</dbReference>
<keyword evidence="3 5" id="KW-0067">ATP-binding</keyword>
<dbReference type="PROSITE" id="PS00211">
    <property type="entry name" value="ABC_TRANSPORTER_1"/>
    <property type="match status" value="1"/>
</dbReference>
<reference evidence="6" key="1">
    <citation type="journal article" date="2019" name="Int. J. Syst. Evol. Microbiol.">
        <title>The Global Catalogue of Microorganisms (GCM) 10K type strain sequencing project: providing services to taxonomists for standard genome sequencing and annotation.</title>
        <authorList>
            <consortium name="The Broad Institute Genomics Platform"/>
            <consortium name="The Broad Institute Genome Sequencing Center for Infectious Disease"/>
            <person name="Wu L."/>
            <person name="Ma J."/>
        </authorList>
    </citation>
    <scope>NUCLEOTIDE SEQUENCE [LARGE SCALE GENOMIC DNA]</scope>
    <source>
        <strain evidence="6">CGMCC 4.7304</strain>
    </source>
</reference>
<proteinExistence type="predicted"/>
<organism evidence="5 6">
    <name type="scientific">Streptomyces gamaensis</name>
    <dbReference type="NCBI Taxonomy" id="1763542"/>
    <lineage>
        <taxon>Bacteria</taxon>
        <taxon>Bacillati</taxon>
        <taxon>Actinomycetota</taxon>
        <taxon>Actinomycetes</taxon>
        <taxon>Kitasatosporales</taxon>
        <taxon>Streptomycetaceae</taxon>
        <taxon>Streptomyces</taxon>
    </lineage>
</organism>
<protein>
    <submittedName>
        <fullName evidence="5">ABC transporter ATP-binding protein</fullName>
    </submittedName>
</protein>
<dbReference type="Proteomes" id="UP001596083">
    <property type="component" value="Unassembled WGS sequence"/>
</dbReference>
<sequence length="256" mass="27280">MSAVVELHQVTKEYPGGVAALRGVDLRIGRGELLGIVGPSGSGKSTLLHIVGTLDRPSAGSVTIAGHDVAALSDRRLSALRARHIGFVFQSFHLVAGVSARDNVAEGLLYSGLPRAVRRERAERALERVGLADRMHHRPHELSGGQRQRVAIARAVVGEPELLLADEPTGALDSASGEAVMQLLRDLNADGATIAVITHDTEIAGALPRQVRLRDGRVVADVRAREGRVTEVRACAYAETVPVTAVPPHPDNEEER</sequence>
<dbReference type="InterPro" id="IPR003593">
    <property type="entry name" value="AAA+_ATPase"/>
</dbReference>
<dbReference type="InterPro" id="IPR027417">
    <property type="entry name" value="P-loop_NTPase"/>
</dbReference>
<comment type="caution">
    <text evidence="5">The sequence shown here is derived from an EMBL/GenBank/DDBJ whole genome shotgun (WGS) entry which is preliminary data.</text>
</comment>
<evidence type="ECO:0000256" key="3">
    <source>
        <dbReference type="ARBA" id="ARBA00022840"/>
    </source>
</evidence>
<keyword evidence="2" id="KW-0547">Nucleotide-binding</keyword>
<dbReference type="PROSITE" id="PS50893">
    <property type="entry name" value="ABC_TRANSPORTER_2"/>
    <property type="match status" value="1"/>
</dbReference>
<dbReference type="InterPro" id="IPR017911">
    <property type="entry name" value="MacB-like_ATP-bd"/>
</dbReference>
<gene>
    <name evidence="5" type="ORF">ACFP1Z_11380</name>
</gene>
<dbReference type="SMART" id="SM00382">
    <property type="entry name" value="AAA"/>
    <property type="match status" value="1"/>
</dbReference>
<dbReference type="PANTHER" id="PTHR24220:SF86">
    <property type="entry name" value="ABC TRANSPORTER ABCH.1"/>
    <property type="match status" value="1"/>
</dbReference>
<feature type="domain" description="ABC transporter" evidence="4">
    <location>
        <begin position="5"/>
        <end position="240"/>
    </location>
</feature>
<dbReference type="EMBL" id="JBHSPB010000006">
    <property type="protein sequence ID" value="MFC5720766.1"/>
    <property type="molecule type" value="Genomic_DNA"/>
</dbReference>
<keyword evidence="1" id="KW-0813">Transport</keyword>
<evidence type="ECO:0000256" key="2">
    <source>
        <dbReference type="ARBA" id="ARBA00022741"/>
    </source>
</evidence>
<evidence type="ECO:0000313" key="6">
    <source>
        <dbReference type="Proteomes" id="UP001596083"/>
    </source>
</evidence>
<accession>A0ABW0YZC9</accession>
<keyword evidence="6" id="KW-1185">Reference proteome</keyword>
<dbReference type="PANTHER" id="PTHR24220">
    <property type="entry name" value="IMPORT ATP-BINDING PROTEIN"/>
    <property type="match status" value="1"/>
</dbReference>
<dbReference type="Gene3D" id="3.40.50.300">
    <property type="entry name" value="P-loop containing nucleotide triphosphate hydrolases"/>
    <property type="match status" value="1"/>
</dbReference>